<dbReference type="GO" id="GO:0008049">
    <property type="term" value="P:male courtship behavior"/>
    <property type="evidence" value="ECO:0000318"/>
    <property type="project" value="GO_Central"/>
</dbReference>
<dbReference type="AlphaFoldDB" id="D7EHV7"/>
<gene>
    <name evidence="9" type="primary">TcGr92</name>
    <name evidence="9" type="ORF">TcasGA2_TC030185</name>
</gene>
<keyword evidence="10" id="KW-1185">Reference proteome</keyword>
<evidence type="ECO:0000256" key="1">
    <source>
        <dbReference type="ARBA" id="ARBA00004651"/>
    </source>
</evidence>
<protein>
    <recommendedName>
        <fullName evidence="8">Gustatory receptor</fullName>
    </recommendedName>
</protein>
<accession>D7EHV7</accession>
<name>D7EHV7_TRICA</name>
<dbReference type="PANTHER" id="PTHR21143">
    <property type="entry name" value="INVERTEBRATE GUSTATORY RECEPTOR"/>
    <property type="match status" value="1"/>
</dbReference>
<dbReference type="Proteomes" id="UP000007266">
    <property type="component" value="Unassembled WGS sequence"/>
</dbReference>
<dbReference type="GO" id="GO:0030425">
    <property type="term" value="C:dendrite"/>
    <property type="evidence" value="ECO:0000318"/>
    <property type="project" value="GO_Central"/>
</dbReference>
<dbReference type="PANTHER" id="PTHR21143:SF104">
    <property type="entry name" value="GUSTATORY RECEPTOR 8A-RELATED"/>
    <property type="match status" value="1"/>
</dbReference>
<feature type="transmembrane region" description="Helical" evidence="8">
    <location>
        <begin position="70"/>
        <end position="97"/>
    </location>
</feature>
<dbReference type="EMBL" id="KQ973114">
    <property type="protein sequence ID" value="EFA12176.1"/>
    <property type="molecule type" value="Genomic_DNA"/>
</dbReference>
<keyword evidence="6 8" id="KW-0675">Receptor</keyword>
<evidence type="ECO:0000313" key="9">
    <source>
        <dbReference type="EMBL" id="EFA12176.1"/>
    </source>
</evidence>
<dbReference type="GO" id="GO:0007635">
    <property type="term" value="P:chemosensory behavior"/>
    <property type="evidence" value="ECO:0000318"/>
    <property type="project" value="GO_Central"/>
</dbReference>
<dbReference type="InterPro" id="IPR013604">
    <property type="entry name" value="7TM_chemorcpt"/>
</dbReference>
<evidence type="ECO:0000256" key="8">
    <source>
        <dbReference type="RuleBase" id="RU363108"/>
    </source>
</evidence>
<proteinExistence type="inferred from homology"/>
<keyword evidence="7 8" id="KW-0807">Transducer</keyword>
<evidence type="ECO:0000256" key="3">
    <source>
        <dbReference type="ARBA" id="ARBA00022692"/>
    </source>
</evidence>
<feature type="transmembrane region" description="Helical" evidence="8">
    <location>
        <begin position="239"/>
        <end position="261"/>
    </location>
</feature>
<sequence length="381" mass="44363">MKNTQVKFNENDVFHQLFWFRRLLALPNAQKLNTSYSYLFHVVGMIFLLLVLFVWSLFNKCKAWKEFSSLSVFVFEVVTLIILTLFSLVTILFTNFLRRKSFKVLMENLTELDHLMNNLQFRKRRKCIFIELVTVHLVFVFLYIYDIYTSVISFESNTYIFKIPDFINQYVMTLEVVTMCNYAQAIKCKFKALNLSLKKYVKSSVQNSSMNCDLDKYMDMHSKLCSTISTFNDCFGVQILGVFFVGLIATTYGAFIFLLYASGNAKISYDVSVFYRLMLFLIFICYFMLLGIIITVSCVATAWTGRHTATVCYKQLLQTLPFPKSLCERTLKKELLALADQVSQRQINFTACRFLTIDFKTLCTLFGSTAMNVIILLQFKK</sequence>
<keyword evidence="5 8" id="KW-0472">Membrane</keyword>
<organism evidence="9 10">
    <name type="scientific">Tribolium castaneum</name>
    <name type="common">Red flour beetle</name>
    <dbReference type="NCBI Taxonomy" id="7070"/>
    <lineage>
        <taxon>Eukaryota</taxon>
        <taxon>Metazoa</taxon>
        <taxon>Ecdysozoa</taxon>
        <taxon>Arthropoda</taxon>
        <taxon>Hexapoda</taxon>
        <taxon>Insecta</taxon>
        <taxon>Pterygota</taxon>
        <taxon>Neoptera</taxon>
        <taxon>Endopterygota</taxon>
        <taxon>Coleoptera</taxon>
        <taxon>Polyphaga</taxon>
        <taxon>Cucujiformia</taxon>
        <taxon>Tenebrionidae</taxon>
        <taxon>Tenebrionidae incertae sedis</taxon>
        <taxon>Tribolium</taxon>
    </lineage>
</organism>
<keyword evidence="2 8" id="KW-1003">Cell membrane</keyword>
<evidence type="ECO:0000256" key="2">
    <source>
        <dbReference type="ARBA" id="ARBA00022475"/>
    </source>
</evidence>
<dbReference type="GO" id="GO:0007165">
    <property type="term" value="P:signal transduction"/>
    <property type="evidence" value="ECO:0007669"/>
    <property type="project" value="UniProtKB-KW"/>
</dbReference>
<comment type="similarity">
    <text evidence="8">Belongs to the insect chemoreceptor superfamily. Gustatory receptor (GR) family.</text>
</comment>
<evidence type="ECO:0000256" key="7">
    <source>
        <dbReference type="ARBA" id="ARBA00023224"/>
    </source>
</evidence>
<dbReference type="HOGENOM" id="CLU_726340_0_0_1"/>
<evidence type="ECO:0000256" key="5">
    <source>
        <dbReference type="ARBA" id="ARBA00023136"/>
    </source>
</evidence>
<feature type="transmembrane region" description="Helical" evidence="8">
    <location>
        <begin position="273"/>
        <end position="303"/>
    </location>
</feature>
<dbReference type="PhylomeDB" id="D7EHV7"/>
<dbReference type="InParanoid" id="D7EHV7"/>
<keyword evidence="3 8" id="KW-0812">Transmembrane</keyword>
<reference evidence="9 10" key="2">
    <citation type="journal article" date="2010" name="Nucleic Acids Res.">
        <title>BeetleBase in 2010: revisions to provide comprehensive genomic information for Tribolium castaneum.</title>
        <authorList>
            <person name="Kim H.S."/>
            <person name="Murphy T."/>
            <person name="Xia J."/>
            <person name="Caragea D."/>
            <person name="Park Y."/>
            <person name="Beeman R.W."/>
            <person name="Lorenzen M.D."/>
            <person name="Butcher S."/>
            <person name="Manak J.R."/>
            <person name="Brown S.J."/>
        </authorList>
    </citation>
    <scope>NUCLEOTIDE SEQUENCE [LARGE SCALE GENOMIC DNA]</scope>
    <source>
        <strain evidence="9 10">Georgia GA2</strain>
    </source>
</reference>
<dbReference type="GO" id="GO:0005886">
    <property type="term" value="C:plasma membrane"/>
    <property type="evidence" value="ECO:0007669"/>
    <property type="project" value="UniProtKB-SubCell"/>
</dbReference>
<evidence type="ECO:0000313" key="10">
    <source>
        <dbReference type="Proteomes" id="UP000007266"/>
    </source>
</evidence>
<keyword evidence="4 8" id="KW-1133">Transmembrane helix</keyword>
<comment type="subcellular location">
    <subcellularLocation>
        <location evidence="1 8">Cell membrane</location>
        <topology evidence="1 8">Multi-pass membrane protein</topology>
    </subcellularLocation>
</comment>
<feature type="transmembrane region" description="Helical" evidence="8">
    <location>
        <begin position="38"/>
        <end position="58"/>
    </location>
</feature>
<dbReference type="GO" id="GO:0030424">
    <property type="term" value="C:axon"/>
    <property type="evidence" value="ECO:0000318"/>
    <property type="project" value="GO_Central"/>
</dbReference>
<dbReference type="GO" id="GO:0050909">
    <property type="term" value="P:sensory perception of taste"/>
    <property type="evidence" value="ECO:0007669"/>
    <property type="project" value="InterPro"/>
</dbReference>
<dbReference type="GO" id="GO:0043025">
    <property type="term" value="C:neuronal cell body"/>
    <property type="evidence" value="ECO:0000318"/>
    <property type="project" value="GO_Central"/>
</dbReference>
<dbReference type="Pfam" id="PF08395">
    <property type="entry name" value="7tm_7"/>
    <property type="match status" value="1"/>
</dbReference>
<feature type="transmembrane region" description="Helical" evidence="8">
    <location>
        <begin position="127"/>
        <end position="145"/>
    </location>
</feature>
<comment type="caution">
    <text evidence="8">Lacks conserved residue(s) required for the propagation of feature annotation.</text>
</comment>
<comment type="function">
    <text evidence="8">Gustatory receptor which mediates acceptance or avoidance behavior, depending on its substrates.</text>
</comment>
<evidence type="ECO:0000256" key="6">
    <source>
        <dbReference type="ARBA" id="ARBA00023170"/>
    </source>
</evidence>
<reference evidence="9 10" key="1">
    <citation type="journal article" date="2008" name="Nature">
        <title>The genome of the model beetle and pest Tribolium castaneum.</title>
        <authorList>
            <consortium name="Tribolium Genome Sequencing Consortium"/>
            <person name="Richards S."/>
            <person name="Gibbs R.A."/>
            <person name="Weinstock G.M."/>
            <person name="Brown S.J."/>
            <person name="Denell R."/>
            <person name="Beeman R.W."/>
            <person name="Gibbs R."/>
            <person name="Beeman R.W."/>
            <person name="Brown S.J."/>
            <person name="Bucher G."/>
            <person name="Friedrich M."/>
            <person name="Grimmelikhuijzen C.J."/>
            <person name="Klingler M."/>
            <person name="Lorenzen M."/>
            <person name="Richards S."/>
            <person name="Roth S."/>
            <person name="Schroder R."/>
            <person name="Tautz D."/>
            <person name="Zdobnov E.M."/>
            <person name="Muzny D."/>
            <person name="Gibbs R.A."/>
            <person name="Weinstock G.M."/>
            <person name="Attaway T."/>
            <person name="Bell S."/>
            <person name="Buhay C.J."/>
            <person name="Chandrabose M.N."/>
            <person name="Chavez D."/>
            <person name="Clerk-Blankenburg K.P."/>
            <person name="Cree A."/>
            <person name="Dao M."/>
            <person name="Davis C."/>
            <person name="Chacko J."/>
            <person name="Dinh H."/>
            <person name="Dugan-Rocha S."/>
            <person name="Fowler G."/>
            <person name="Garner T.T."/>
            <person name="Garnes J."/>
            <person name="Gnirke A."/>
            <person name="Hawes A."/>
            <person name="Hernandez J."/>
            <person name="Hines S."/>
            <person name="Holder M."/>
            <person name="Hume J."/>
            <person name="Jhangiani S.N."/>
            <person name="Joshi V."/>
            <person name="Khan Z.M."/>
            <person name="Jackson L."/>
            <person name="Kovar C."/>
            <person name="Kowis A."/>
            <person name="Lee S."/>
            <person name="Lewis L.R."/>
            <person name="Margolis J."/>
            <person name="Morgan M."/>
            <person name="Nazareth L.V."/>
            <person name="Nguyen N."/>
            <person name="Okwuonu G."/>
            <person name="Parker D."/>
            <person name="Richards S."/>
            <person name="Ruiz S.J."/>
            <person name="Santibanez J."/>
            <person name="Savard J."/>
            <person name="Scherer S.E."/>
            <person name="Schneider B."/>
            <person name="Sodergren E."/>
            <person name="Tautz D."/>
            <person name="Vattahil S."/>
            <person name="Villasana D."/>
            <person name="White C.S."/>
            <person name="Wright R."/>
            <person name="Park Y."/>
            <person name="Beeman R.W."/>
            <person name="Lord J."/>
            <person name="Oppert B."/>
            <person name="Lorenzen M."/>
            <person name="Brown S."/>
            <person name="Wang L."/>
            <person name="Savard J."/>
            <person name="Tautz D."/>
            <person name="Richards S."/>
            <person name="Weinstock G."/>
            <person name="Gibbs R.A."/>
            <person name="Liu Y."/>
            <person name="Worley K."/>
            <person name="Weinstock G."/>
            <person name="Elsik C.G."/>
            <person name="Reese J.T."/>
            <person name="Elhaik E."/>
            <person name="Landan G."/>
            <person name="Graur D."/>
            <person name="Arensburger P."/>
            <person name="Atkinson P."/>
            <person name="Beeman R.W."/>
            <person name="Beidler J."/>
            <person name="Brown S.J."/>
            <person name="Demuth J.P."/>
            <person name="Drury D.W."/>
            <person name="Du Y.Z."/>
            <person name="Fujiwara H."/>
            <person name="Lorenzen M."/>
            <person name="Maselli V."/>
            <person name="Osanai M."/>
            <person name="Park Y."/>
            <person name="Robertson H.M."/>
            <person name="Tu Z."/>
            <person name="Wang J.J."/>
            <person name="Wang S."/>
            <person name="Richards S."/>
            <person name="Song H."/>
            <person name="Zhang L."/>
            <person name="Sodergren E."/>
            <person name="Werner D."/>
            <person name="Stanke M."/>
            <person name="Morgenstern B."/>
            <person name="Solovyev V."/>
            <person name="Kosarev P."/>
            <person name="Brown G."/>
            <person name="Chen H.C."/>
            <person name="Ermolaeva O."/>
            <person name="Hlavina W."/>
            <person name="Kapustin Y."/>
            <person name="Kiryutin B."/>
            <person name="Kitts P."/>
            <person name="Maglott D."/>
            <person name="Pruitt K."/>
            <person name="Sapojnikov V."/>
            <person name="Souvorov A."/>
            <person name="Mackey A.J."/>
            <person name="Waterhouse R.M."/>
            <person name="Wyder S."/>
            <person name="Zdobnov E.M."/>
            <person name="Zdobnov E.M."/>
            <person name="Wyder S."/>
            <person name="Kriventseva E.V."/>
            <person name="Kadowaki T."/>
            <person name="Bork P."/>
            <person name="Aranda M."/>
            <person name="Bao R."/>
            <person name="Beermann A."/>
            <person name="Berns N."/>
            <person name="Bolognesi R."/>
            <person name="Bonneton F."/>
            <person name="Bopp D."/>
            <person name="Brown S.J."/>
            <person name="Bucher G."/>
            <person name="Butts T."/>
            <person name="Chaumot A."/>
            <person name="Denell R.E."/>
            <person name="Ferrier D.E."/>
            <person name="Friedrich M."/>
            <person name="Gordon C.M."/>
            <person name="Jindra M."/>
            <person name="Klingler M."/>
            <person name="Lan Q."/>
            <person name="Lattorff H.M."/>
            <person name="Laudet V."/>
            <person name="von Levetsow C."/>
            <person name="Liu Z."/>
            <person name="Lutz R."/>
            <person name="Lynch J.A."/>
            <person name="da Fonseca R.N."/>
            <person name="Posnien N."/>
            <person name="Reuter R."/>
            <person name="Roth S."/>
            <person name="Savard J."/>
            <person name="Schinko J.B."/>
            <person name="Schmitt C."/>
            <person name="Schoppmeier M."/>
            <person name="Schroder R."/>
            <person name="Shippy T.D."/>
            <person name="Simonnet F."/>
            <person name="Marques-Souza H."/>
            <person name="Tautz D."/>
            <person name="Tomoyasu Y."/>
            <person name="Trauner J."/>
            <person name="Van der Zee M."/>
            <person name="Vervoort M."/>
            <person name="Wittkopp N."/>
            <person name="Wimmer E.A."/>
            <person name="Yang X."/>
            <person name="Jones A.K."/>
            <person name="Sattelle D.B."/>
            <person name="Ebert P.R."/>
            <person name="Nelson D."/>
            <person name="Scott J.G."/>
            <person name="Beeman R.W."/>
            <person name="Muthukrishnan S."/>
            <person name="Kramer K.J."/>
            <person name="Arakane Y."/>
            <person name="Beeman R.W."/>
            <person name="Zhu Q."/>
            <person name="Hogenkamp D."/>
            <person name="Dixit R."/>
            <person name="Oppert B."/>
            <person name="Jiang H."/>
            <person name="Zou Z."/>
            <person name="Marshall J."/>
            <person name="Elpidina E."/>
            <person name="Vinokurov K."/>
            <person name="Oppert C."/>
            <person name="Zou Z."/>
            <person name="Evans J."/>
            <person name="Lu Z."/>
            <person name="Zhao P."/>
            <person name="Sumathipala N."/>
            <person name="Altincicek B."/>
            <person name="Vilcinskas A."/>
            <person name="Williams M."/>
            <person name="Hultmark D."/>
            <person name="Hetru C."/>
            <person name="Jiang H."/>
            <person name="Grimmelikhuijzen C.J."/>
            <person name="Hauser F."/>
            <person name="Cazzamali G."/>
            <person name="Williamson M."/>
            <person name="Park Y."/>
            <person name="Li B."/>
            <person name="Tanaka Y."/>
            <person name="Predel R."/>
            <person name="Neupert S."/>
            <person name="Schachtner J."/>
            <person name="Verleyen P."/>
            <person name="Raible F."/>
            <person name="Bork P."/>
            <person name="Friedrich M."/>
            <person name="Walden K.K."/>
            <person name="Robertson H.M."/>
            <person name="Angeli S."/>
            <person name="Foret S."/>
            <person name="Bucher G."/>
            <person name="Schuetz S."/>
            <person name="Maleszka R."/>
            <person name="Wimmer E.A."/>
            <person name="Beeman R.W."/>
            <person name="Lorenzen M."/>
            <person name="Tomoyasu Y."/>
            <person name="Miller S.C."/>
            <person name="Grossmann D."/>
            <person name="Bucher G."/>
        </authorList>
    </citation>
    <scope>NUCLEOTIDE SEQUENCE [LARGE SCALE GENOMIC DNA]</scope>
    <source>
        <strain evidence="9 10">Georgia GA2</strain>
    </source>
</reference>
<evidence type="ECO:0000256" key="4">
    <source>
        <dbReference type="ARBA" id="ARBA00022989"/>
    </source>
</evidence>